<keyword evidence="2" id="KW-1185">Reference proteome</keyword>
<dbReference type="Proteomes" id="UP000245444">
    <property type="component" value="Chromosome"/>
</dbReference>
<dbReference type="OrthoDB" id="9816064at2"/>
<dbReference type="KEGG" id="mtea:DK419_20125"/>
<organism evidence="1 2">
    <name type="scientific">Methylobacterium terrae</name>
    <dbReference type="NCBI Taxonomy" id="2202827"/>
    <lineage>
        <taxon>Bacteria</taxon>
        <taxon>Pseudomonadati</taxon>
        <taxon>Pseudomonadota</taxon>
        <taxon>Alphaproteobacteria</taxon>
        <taxon>Hyphomicrobiales</taxon>
        <taxon>Methylobacteriaceae</taxon>
        <taxon>Methylobacterium</taxon>
    </lineage>
</organism>
<proteinExistence type="predicted"/>
<dbReference type="PANTHER" id="PTHR40267">
    <property type="entry name" value="BLR3294 PROTEIN"/>
    <property type="match status" value="1"/>
</dbReference>
<dbReference type="EMBL" id="CP029553">
    <property type="protein sequence ID" value="AWN50142.1"/>
    <property type="molecule type" value="Genomic_DNA"/>
</dbReference>
<evidence type="ECO:0000313" key="2">
    <source>
        <dbReference type="Proteomes" id="UP000245444"/>
    </source>
</evidence>
<gene>
    <name evidence="1" type="ORF">DK419_20125</name>
</gene>
<evidence type="ECO:0000313" key="1">
    <source>
        <dbReference type="EMBL" id="AWN50142.1"/>
    </source>
</evidence>
<dbReference type="Pfam" id="PF17645">
    <property type="entry name" value="Amdase"/>
    <property type="match status" value="1"/>
</dbReference>
<protein>
    <submittedName>
        <fullName evidence="1">Asp/Glu/hydantoin racemase</fullName>
    </submittedName>
</protein>
<dbReference type="InterPro" id="IPR053714">
    <property type="entry name" value="Iso_Racemase_Enz_sf"/>
</dbReference>
<name>A0A2U8WXX0_9HYPH</name>
<dbReference type="InterPro" id="IPR026286">
    <property type="entry name" value="MaiA/AMDase"/>
</dbReference>
<dbReference type="Gene3D" id="3.40.50.12500">
    <property type="match status" value="1"/>
</dbReference>
<accession>A0A2U8WXX0</accession>
<sequence>MRLGMLTPSSNTRLEPATAALLRDAPGITAHFSRFRVTEITLSAAGLGQFDEAPIVDAAALLADAKVDAIAWNGTSAAWLGFARDEALCARIAQVTGIPAATAVLGFREAFNRAGIRRVGLVTPYTGDVQAKIQANWAAAGFDCAAERHCGLSDNFSFSEVPEAEVAAMARAVAAEGVDAVAVVCTNMAGTALVEDLEAELGIPVLDSIAVTLWAAIEAAGADPGRIAGGSRLFRLRAPDRSDRAPGL</sequence>
<dbReference type="AlphaFoldDB" id="A0A2U8WXX0"/>
<reference evidence="1 2" key="1">
    <citation type="submission" date="2018-05" db="EMBL/GenBank/DDBJ databases">
        <title>Complete Genome Sequence of Methylobacterium sp. 17Sr1-28.</title>
        <authorList>
            <person name="Srinivasan S."/>
        </authorList>
    </citation>
    <scope>NUCLEOTIDE SEQUENCE [LARGE SCALE GENOMIC DNA]</scope>
    <source>
        <strain evidence="1 2">17Sr1-28</strain>
    </source>
</reference>
<dbReference type="PIRSF" id="PIRSF015736">
    <property type="entry name" value="MI"/>
    <property type="match status" value="1"/>
</dbReference>
<dbReference type="PANTHER" id="PTHR40267:SF1">
    <property type="entry name" value="BLR3294 PROTEIN"/>
    <property type="match status" value="1"/>
</dbReference>